<proteinExistence type="inferred from homology"/>
<evidence type="ECO:0000313" key="3">
    <source>
        <dbReference type="EMBL" id="KAF2740681.1"/>
    </source>
</evidence>
<keyword evidence="4" id="KW-1185">Reference proteome</keyword>
<evidence type="ECO:0000256" key="1">
    <source>
        <dbReference type="ARBA" id="ARBA00010954"/>
    </source>
</evidence>
<feature type="compositionally biased region" description="Polar residues" evidence="2">
    <location>
        <begin position="657"/>
        <end position="668"/>
    </location>
</feature>
<feature type="compositionally biased region" description="Basic residues" evidence="2">
    <location>
        <begin position="1"/>
        <end position="14"/>
    </location>
</feature>
<dbReference type="EMBL" id="ML996099">
    <property type="protein sequence ID" value="KAF2740681.1"/>
    <property type="molecule type" value="Genomic_DNA"/>
</dbReference>
<comment type="similarity">
    <text evidence="1">Belongs to the TCP11 family.</text>
</comment>
<dbReference type="GO" id="GO:0010737">
    <property type="term" value="P:protein kinase A signaling"/>
    <property type="evidence" value="ECO:0007669"/>
    <property type="project" value="TreeGrafter"/>
</dbReference>
<protein>
    <submittedName>
        <fullName evidence="3">Tcp11-domain-containing protein</fullName>
    </submittedName>
</protein>
<organism evidence="3 4">
    <name type="scientific">Polyplosphaeria fusca</name>
    <dbReference type="NCBI Taxonomy" id="682080"/>
    <lineage>
        <taxon>Eukaryota</taxon>
        <taxon>Fungi</taxon>
        <taxon>Dikarya</taxon>
        <taxon>Ascomycota</taxon>
        <taxon>Pezizomycotina</taxon>
        <taxon>Dothideomycetes</taxon>
        <taxon>Pleosporomycetidae</taxon>
        <taxon>Pleosporales</taxon>
        <taxon>Tetraplosphaeriaceae</taxon>
        <taxon>Polyplosphaeria</taxon>
    </lineage>
</organism>
<dbReference type="PANTHER" id="PTHR12832:SF11">
    <property type="entry name" value="LD23868P"/>
    <property type="match status" value="1"/>
</dbReference>
<evidence type="ECO:0000313" key="4">
    <source>
        <dbReference type="Proteomes" id="UP000799444"/>
    </source>
</evidence>
<gene>
    <name evidence="3" type="ORF">EJ04DRAFT_162466</name>
</gene>
<comment type="caution">
    <text evidence="3">The sequence shown here is derived from an EMBL/GenBank/DDBJ whole genome shotgun (WGS) entry which is preliminary data.</text>
</comment>
<dbReference type="InterPro" id="IPR008862">
    <property type="entry name" value="Tcp11"/>
</dbReference>
<dbReference type="Pfam" id="PF05794">
    <property type="entry name" value="Tcp11"/>
    <property type="match status" value="1"/>
</dbReference>
<dbReference type="PANTHER" id="PTHR12832">
    <property type="entry name" value="TESTIS-SPECIFIC PROTEIN PBS13 T-COMPLEX 11"/>
    <property type="match status" value="1"/>
</dbReference>
<name>A0A9P4RBV0_9PLEO</name>
<feature type="region of interest" description="Disordered" evidence="2">
    <location>
        <begin position="1"/>
        <end position="78"/>
    </location>
</feature>
<reference evidence="3" key="1">
    <citation type="journal article" date="2020" name="Stud. Mycol.">
        <title>101 Dothideomycetes genomes: a test case for predicting lifestyles and emergence of pathogens.</title>
        <authorList>
            <person name="Haridas S."/>
            <person name="Albert R."/>
            <person name="Binder M."/>
            <person name="Bloem J."/>
            <person name="Labutti K."/>
            <person name="Salamov A."/>
            <person name="Andreopoulos B."/>
            <person name="Baker S."/>
            <person name="Barry K."/>
            <person name="Bills G."/>
            <person name="Bluhm B."/>
            <person name="Cannon C."/>
            <person name="Castanera R."/>
            <person name="Culley D."/>
            <person name="Daum C."/>
            <person name="Ezra D."/>
            <person name="Gonzalez J."/>
            <person name="Henrissat B."/>
            <person name="Kuo A."/>
            <person name="Liang C."/>
            <person name="Lipzen A."/>
            <person name="Lutzoni F."/>
            <person name="Magnuson J."/>
            <person name="Mondo S."/>
            <person name="Nolan M."/>
            <person name="Ohm R."/>
            <person name="Pangilinan J."/>
            <person name="Park H.-J."/>
            <person name="Ramirez L."/>
            <person name="Alfaro M."/>
            <person name="Sun H."/>
            <person name="Tritt A."/>
            <person name="Yoshinaga Y."/>
            <person name="Zwiers L.-H."/>
            <person name="Turgeon B."/>
            <person name="Goodwin S."/>
            <person name="Spatafora J."/>
            <person name="Crous P."/>
            <person name="Grigoriev I."/>
        </authorList>
    </citation>
    <scope>NUCLEOTIDE SEQUENCE</scope>
    <source>
        <strain evidence="3">CBS 125425</strain>
    </source>
</reference>
<dbReference type="OrthoDB" id="276323at2759"/>
<evidence type="ECO:0000256" key="2">
    <source>
        <dbReference type="SAM" id="MobiDB-lite"/>
    </source>
</evidence>
<accession>A0A9P4RBV0</accession>
<sequence>MTVQRTSRKNLHGFRRQEEMGAQTPNAAGSKPTPFRSAEHAPFPSQVSPGNVDRQSARNDEGASTWHRRTRTQESPSYAEIHNIEVDNVSLEADNCTMQKSRPLSTSSAPDVDIPEQLCELIFGTFQDGKGQELGEAFLSAQDWPPITKQSLGELDIQNIITNIKLRHDVSFDKDLSFRPNLDGARGQEKKSATDVYWKALTAELALYERLFNGTPSPLQSGHADWTELIQQSRRRIPKLFHTLQDVLKSLVPDRDHTRVDEHVDVDLLTRQIEKNVCDLPRLAEWLAHLLKEHCAPMRDGLVDEMVATIRLGAAQNNTARVMDGLGQLLAVLEAMKLDVANHQIRNLKTLLIEDTVNFERHYHLDRLVNNKRMPVNIDTAHRWFTAATGRYQRNCSPHKDLIRVQLEVFVRQVVCTLFSNGPQCDFPETFYLDQDRLQQLKTEIDDMILHEISANIYQQILRRLGCRRPISQSDRDGLRQVLSDVLGGGSAHARMQWLQSRDNIASELIRQSSIKMGLEPFSNMAEVPQVMQLLHASFVDDFNEHASAVESLFLPQILSTVNMNMFSSPLELFNSLVAHPSPPPPPQCSPSTSVTFEHTLSGESLPYPHKFTELSNRIAHVTLLHWRIWGPIAYVLEEESSTSIATNTEDSTLTTISSHASMTTSACEGTPETRVATMSTGDPPDAGHFKTPTGYQS</sequence>
<dbReference type="Proteomes" id="UP000799444">
    <property type="component" value="Unassembled WGS sequence"/>
</dbReference>
<feature type="region of interest" description="Disordered" evidence="2">
    <location>
        <begin position="657"/>
        <end position="698"/>
    </location>
</feature>
<dbReference type="AlphaFoldDB" id="A0A9P4RBV0"/>